<proteinExistence type="predicted"/>
<feature type="region of interest" description="Disordered" evidence="1">
    <location>
        <begin position="1"/>
        <end position="138"/>
    </location>
</feature>
<evidence type="ECO:0000313" key="2">
    <source>
        <dbReference type="EMBL" id="CAD2164931.1"/>
    </source>
</evidence>
<gene>
    <name evidence="2" type="ORF">MENT_LOCUS16858</name>
</gene>
<feature type="compositionally biased region" description="Basic residues" evidence="1">
    <location>
        <begin position="119"/>
        <end position="138"/>
    </location>
</feature>
<reference evidence="2 3" key="1">
    <citation type="submission" date="2020-08" db="EMBL/GenBank/DDBJ databases">
        <authorList>
            <person name="Koutsovoulos G."/>
            <person name="Danchin GJ E."/>
        </authorList>
    </citation>
    <scope>NUCLEOTIDE SEQUENCE [LARGE SCALE GENOMIC DNA]</scope>
</reference>
<feature type="compositionally biased region" description="Basic residues" evidence="1">
    <location>
        <begin position="58"/>
        <end position="77"/>
    </location>
</feature>
<evidence type="ECO:0000313" key="3">
    <source>
        <dbReference type="Proteomes" id="UP000580250"/>
    </source>
</evidence>
<evidence type="ECO:0000256" key="1">
    <source>
        <dbReference type="SAM" id="MobiDB-lite"/>
    </source>
</evidence>
<dbReference type="Proteomes" id="UP000580250">
    <property type="component" value="Unassembled WGS sequence"/>
</dbReference>
<feature type="compositionally biased region" description="Polar residues" evidence="1">
    <location>
        <begin position="101"/>
        <end position="113"/>
    </location>
</feature>
<comment type="caution">
    <text evidence="2">The sequence shown here is derived from an EMBL/GenBank/DDBJ whole genome shotgun (WGS) entry which is preliminary data.</text>
</comment>
<organism evidence="2 3">
    <name type="scientific">Meloidogyne enterolobii</name>
    <name type="common">Root-knot nematode worm</name>
    <name type="synonym">Meloidogyne mayaguensis</name>
    <dbReference type="NCBI Taxonomy" id="390850"/>
    <lineage>
        <taxon>Eukaryota</taxon>
        <taxon>Metazoa</taxon>
        <taxon>Ecdysozoa</taxon>
        <taxon>Nematoda</taxon>
        <taxon>Chromadorea</taxon>
        <taxon>Rhabditida</taxon>
        <taxon>Tylenchina</taxon>
        <taxon>Tylenchomorpha</taxon>
        <taxon>Tylenchoidea</taxon>
        <taxon>Meloidogynidae</taxon>
        <taxon>Meloidogyninae</taxon>
        <taxon>Meloidogyne</taxon>
    </lineage>
</organism>
<accession>A0A6V7USY1</accession>
<dbReference type="AlphaFoldDB" id="A0A6V7USY1"/>
<protein>
    <submittedName>
        <fullName evidence="2">Uncharacterized protein</fullName>
    </submittedName>
</protein>
<sequence>MNSSGTEQIGAGGKTVKMEPASDGAEAEPTRQMQVKVEATECLELNENVTNPKATSKAPRKEKTKQKRLGSRRRRNGWMRSGAFAVPALTRPTEGEAKACASTTGTKVNASTQTEEKKKEKRYKGKRISGTERKRRKLRRAQGLNFKQMVKKTLNAEIKQLVNKALKAGISKI</sequence>
<name>A0A6V7USY1_MELEN</name>
<dbReference type="EMBL" id="CAJEWN010000106">
    <property type="protein sequence ID" value="CAD2164931.1"/>
    <property type="molecule type" value="Genomic_DNA"/>
</dbReference>